<dbReference type="HAMAP" id="MF_01398">
    <property type="entry name" value="ATP_synth_b_bprime"/>
    <property type="match status" value="1"/>
</dbReference>
<evidence type="ECO:0000256" key="3">
    <source>
        <dbReference type="ARBA" id="ARBA00022547"/>
    </source>
</evidence>
<dbReference type="InterPro" id="IPR002146">
    <property type="entry name" value="ATP_synth_b/b'su_bac/chlpt"/>
</dbReference>
<protein>
    <recommendedName>
        <fullName evidence="12">ATP synthase subunit b</fullName>
    </recommendedName>
    <alternativeName>
        <fullName evidence="12">ATP synthase F(0) sector subunit b</fullName>
    </alternativeName>
    <alternativeName>
        <fullName evidence="12">ATPase subunit I</fullName>
    </alternativeName>
    <alternativeName>
        <fullName evidence="12">F-type ATPase subunit b</fullName>
        <shortName evidence="12">F-ATPase subunit b</shortName>
    </alternativeName>
</protein>
<evidence type="ECO:0000256" key="12">
    <source>
        <dbReference type="HAMAP-Rule" id="MF_01398"/>
    </source>
</evidence>
<comment type="similarity">
    <text evidence="1 12 13">Belongs to the ATPase B chain family.</text>
</comment>
<evidence type="ECO:0000256" key="14">
    <source>
        <dbReference type="SAM" id="Coils"/>
    </source>
</evidence>
<evidence type="ECO:0000256" key="1">
    <source>
        <dbReference type="ARBA" id="ARBA00005513"/>
    </source>
</evidence>
<evidence type="ECO:0000313" key="15">
    <source>
        <dbReference type="EMBL" id="XAH74219.1"/>
    </source>
</evidence>
<keyword evidence="8 12" id="KW-0472">Membrane</keyword>
<dbReference type="InterPro" id="IPR050059">
    <property type="entry name" value="ATP_synthase_B_chain"/>
</dbReference>
<dbReference type="Proteomes" id="UP001451571">
    <property type="component" value="Chromosome"/>
</dbReference>
<keyword evidence="7 12" id="KW-0406">Ion transport</keyword>
<keyword evidence="2 12" id="KW-0813">Transport</keyword>
<keyword evidence="14" id="KW-0175">Coiled coil</keyword>
<dbReference type="CDD" id="cd06503">
    <property type="entry name" value="ATP-synt_Fo_b"/>
    <property type="match status" value="1"/>
</dbReference>
<keyword evidence="4 12" id="KW-0812">Transmembrane</keyword>
<keyword evidence="12" id="KW-1003">Cell membrane</keyword>
<comment type="subcellular location">
    <subcellularLocation>
        <location evidence="12">Cell membrane</location>
        <topology evidence="12">Single-pass membrane protein</topology>
    </subcellularLocation>
    <subcellularLocation>
        <location evidence="11">Endomembrane system</location>
        <topology evidence="11">Single-pass membrane protein</topology>
    </subcellularLocation>
</comment>
<evidence type="ECO:0000256" key="11">
    <source>
        <dbReference type="ARBA" id="ARBA00037847"/>
    </source>
</evidence>
<feature type="coiled-coil region" evidence="14">
    <location>
        <begin position="38"/>
        <end position="79"/>
    </location>
</feature>
<reference evidence="15 16" key="1">
    <citation type="submission" date="2024-02" db="EMBL/GenBank/DDBJ databases">
        <title>Bacterial strain from lacustrine sediment.</title>
        <authorList>
            <person name="Petit C."/>
            <person name="Fadhlaoui K."/>
        </authorList>
    </citation>
    <scope>NUCLEOTIDE SEQUENCE [LARGE SCALE GENOMIC DNA]</scope>
    <source>
        <strain evidence="15 16">IPX-CK</strain>
    </source>
</reference>
<keyword evidence="3 12" id="KW-0138">CF(0)</keyword>
<keyword evidence="6 12" id="KW-1133">Transmembrane helix</keyword>
<dbReference type="InterPro" id="IPR028987">
    <property type="entry name" value="ATP_synth_B-like_membr_sf"/>
</dbReference>
<feature type="transmembrane region" description="Helical" evidence="12">
    <location>
        <begin position="12"/>
        <end position="34"/>
    </location>
</feature>
<sequence>MPETLEFLSINTWQTIMAMGNLLILFLIVKKFLFKPVNDILKKRADEVDNIYSEAENLRTEAKENKDLYEEKMKKAKAETDLMIKSATERANYRGEEIIKEATVEAENRKRKAESDIALTKKKAVSEMKDNVIEMVIDLAQQVVEKEINADIHENLIDSAIEELGERV</sequence>
<comment type="function">
    <text evidence="10 12">F(1)F(0) ATP synthase produces ATP from ADP in the presence of a proton or sodium gradient. F-type ATPases consist of two structural domains, F(1) containing the extramembraneous catalytic core and F(0) containing the membrane proton channel, linked together by a central stalk and a peripheral stalk. During catalysis, ATP synthesis in the catalytic domain of F(1) is coupled via a rotary mechanism of the central stalk subunits to proton translocation.</text>
</comment>
<evidence type="ECO:0000256" key="13">
    <source>
        <dbReference type="RuleBase" id="RU003848"/>
    </source>
</evidence>
<comment type="function">
    <text evidence="12">Component of the F(0) channel, it forms part of the peripheral stalk, linking F(1) to F(0).</text>
</comment>
<dbReference type="InterPro" id="IPR005864">
    <property type="entry name" value="ATP_synth_F0_bsu_bac"/>
</dbReference>
<evidence type="ECO:0000256" key="7">
    <source>
        <dbReference type="ARBA" id="ARBA00023065"/>
    </source>
</evidence>
<evidence type="ECO:0000256" key="2">
    <source>
        <dbReference type="ARBA" id="ARBA00022448"/>
    </source>
</evidence>
<evidence type="ECO:0000256" key="6">
    <source>
        <dbReference type="ARBA" id="ARBA00022989"/>
    </source>
</evidence>
<dbReference type="SUPFAM" id="SSF81573">
    <property type="entry name" value="F1F0 ATP synthase subunit B, membrane domain"/>
    <property type="match status" value="1"/>
</dbReference>
<proteinExistence type="inferred from homology"/>
<dbReference type="RefSeq" id="WP_342757813.1">
    <property type="nucleotide sequence ID" value="NZ_CP146256.1"/>
</dbReference>
<evidence type="ECO:0000256" key="8">
    <source>
        <dbReference type="ARBA" id="ARBA00023136"/>
    </source>
</evidence>
<evidence type="ECO:0000256" key="10">
    <source>
        <dbReference type="ARBA" id="ARBA00025198"/>
    </source>
</evidence>
<dbReference type="PANTHER" id="PTHR33445:SF2">
    <property type="entry name" value="ATP SYNTHASE SUBUNIT B', CHLOROPLASTIC"/>
    <property type="match status" value="1"/>
</dbReference>
<dbReference type="Pfam" id="PF00430">
    <property type="entry name" value="ATP-synt_B"/>
    <property type="match status" value="1"/>
</dbReference>
<comment type="subunit">
    <text evidence="12">F-type ATPases have 2 components, F(1) - the catalytic core - and F(0) - the membrane proton channel. F(1) has five subunits: alpha(3), beta(3), gamma(1), delta(1), epsilon(1). F(0) has three main subunits: a(1), b(2) and c(10-14). The alpha and beta chains form an alternating ring which encloses part of the gamma chain. F(1) is attached to F(0) by a central stalk formed by the gamma and epsilon chains, while a peripheral stalk is formed by the delta and b chains.</text>
</comment>
<gene>
    <name evidence="12 15" type="primary">atpF</name>
    <name evidence="15" type="ORF">V6984_00150</name>
</gene>
<evidence type="ECO:0000256" key="5">
    <source>
        <dbReference type="ARBA" id="ARBA00022781"/>
    </source>
</evidence>
<keyword evidence="5 12" id="KW-0375">Hydrogen ion transport</keyword>
<name>A0ABZ3EY66_9FIRM</name>
<dbReference type="NCBIfam" id="TIGR01144">
    <property type="entry name" value="ATP_synt_b"/>
    <property type="match status" value="1"/>
</dbReference>
<keyword evidence="9 12" id="KW-0066">ATP synthesis</keyword>
<evidence type="ECO:0000256" key="4">
    <source>
        <dbReference type="ARBA" id="ARBA00022692"/>
    </source>
</evidence>
<evidence type="ECO:0000256" key="9">
    <source>
        <dbReference type="ARBA" id="ARBA00023310"/>
    </source>
</evidence>
<dbReference type="EMBL" id="CP146256">
    <property type="protein sequence ID" value="XAH74219.1"/>
    <property type="molecule type" value="Genomic_DNA"/>
</dbReference>
<dbReference type="PANTHER" id="PTHR33445">
    <property type="entry name" value="ATP SYNTHASE SUBUNIT B', CHLOROPLASTIC"/>
    <property type="match status" value="1"/>
</dbReference>
<dbReference type="Gene3D" id="1.20.5.620">
    <property type="entry name" value="F1F0 ATP synthase subunit B, membrane domain"/>
    <property type="match status" value="1"/>
</dbReference>
<evidence type="ECO:0000313" key="16">
    <source>
        <dbReference type="Proteomes" id="UP001451571"/>
    </source>
</evidence>
<accession>A0ABZ3EY66</accession>
<keyword evidence="16" id="KW-1185">Reference proteome</keyword>
<organism evidence="15 16">
    <name type="scientific">Kineothrix sedimenti</name>
    <dbReference type="NCBI Taxonomy" id="3123317"/>
    <lineage>
        <taxon>Bacteria</taxon>
        <taxon>Bacillati</taxon>
        <taxon>Bacillota</taxon>
        <taxon>Clostridia</taxon>
        <taxon>Lachnospirales</taxon>
        <taxon>Lachnospiraceae</taxon>
        <taxon>Kineothrix</taxon>
    </lineage>
</organism>